<name>A0A9W7XBR2_9POAL</name>
<evidence type="ECO:0000313" key="2">
    <source>
        <dbReference type="Proteomes" id="UP001164776"/>
    </source>
</evidence>
<reference evidence="1 2" key="1">
    <citation type="submission" date="2022-10" db="EMBL/GenBank/DDBJ databases">
        <title>WGS assembly of Paspalum vaginatum 540-79.</title>
        <authorList>
            <person name="Sun G."/>
            <person name="Wase N."/>
            <person name="Shu S."/>
            <person name="Jenkins J."/>
            <person name="Zhou B."/>
            <person name="Torres-Rodriguez J."/>
            <person name="Chen C."/>
            <person name="Sandor L."/>
            <person name="Plott C."/>
            <person name="Yoshinga Y."/>
            <person name="Daum C."/>
            <person name="Qi P."/>
            <person name="Barry K."/>
            <person name="Lipzen A."/>
            <person name="Berry L."/>
            <person name="Pedersen C."/>
            <person name="Gottilla T."/>
            <person name="Foltz A."/>
            <person name="Yu H."/>
            <person name="O'Malley R."/>
            <person name="Zhang C."/>
            <person name="Devos K."/>
            <person name="Sigmon B."/>
            <person name="Yu B."/>
            <person name="Obata T."/>
            <person name="Schmutz J."/>
            <person name="Schnable J."/>
        </authorList>
    </citation>
    <scope>NUCLEOTIDE SEQUENCE [LARGE SCALE GENOMIC DNA]</scope>
    <source>
        <strain evidence="2">cv. 540-79</strain>
    </source>
</reference>
<keyword evidence="2" id="KW-1185">Reference proteome</keyword>
<accession>A0A9W7XBR2</accession>
<protein>
    <recommendedName>
        <fullName evidence="3">Reverse transcriptase zinc-binding domain-containing protein</fullName>
    </recommendedName>
</protein>
<gene>
    <name evidence="1" type="ORF">BS78_K222300</name>
</gene>
<proteinExistence type="predicted"/>
<dbReference type="EMBL" id="MU629443">
    <property type="protein sequence ID" value="KAJ1257085.1"/>
    <property type="molecule type" value="Genomic_DNA"/>
</dbReference>
<dbReference type="Proteomes" id="UP001164776">
    <property type="component" value="Unassembled WGS sequence"/>
</dbReference>
<evidence type="ECO:0000313" key="1">
    <source>
        <dbReference type="EMBL" id="KAJ1257085.1"/>
    </source>
</evidence>
<organism evidence="1 2">
    <name type="scientific">Paspalum vaginatum</name>
    <name type="common">seashore paspalum</name>
    <dbReference type="NCBI Taxonomy" id="158149"/>
    <lineage>
        <taxon>Eukaryota</taxon>
        <taxon>Viridiplantae</taxon>
        <taxon>Streptophyta</taxon>
        <taxon>Embryophyta</taxon>
        <taxon>Tracheophyta</taxon>
        <taxon>Spermatophyta</taxon>
        <taxon>Magnoliopsida</taxon>
        <taxon>Liliopsida</taxon>
        <taxon>Poales</taxon>
        <taxon>Poaceae</taxon>
        <taxon>PACMAD clade</taxon>
        <taxon>Panicoideae</taxon>
        <taxon>Andropogonodae</taxon>
        <taxon>Paspaleae</taxon>
        <taxon>Paspalinae</taxon>
        <taxon>Paspalum</taxon>
    </lineage>
</organism>
<evidence type="ECO:0008006" key="3">
    <source>
        <dbReference type="Google" id="ProtNLM"/>
    </source>
</evidence>
<dbReference type="AlphaFoldDB" id="A0A9W7XBR2"/>
<sequence>MSNWLRCQSLHPISWDSDGSLADWFHSLAGTSSSSSAQGLRSLAILVVWSIWRKRNARILMNEHKTLAVLILEIKEEAKQGYGMWQARSIWRL</sequence>
<comment type="caution">
    <text evidence="1">The sequence shown here is derived from an EMBL/GenBank/DDBJ whole genome shotgun (WGS) entry which is preliminary data.</text>
</comment>